<dbReference type="HOGENOM" id="CLU_2093509_0_0_5"/>
<gene>
    <name evidence="2" type="ORF">HYPDE_34833</name>
</gene>
<dbReference type="KEGG" id="hdt:HYPDE_34833"/>
<dbReference type="AlphaFoldDB" id="N0B6K3"/>
<evidence type="ECO:0000313" key="3">
    <source>
        <dbReference type="Proteomes" id="UP000005952"/>
    </source>
</evidence>
<feature type="compositionally biased region" description="Low complexity" evidence="1">
    <location>
        <begin position="47"/>
        <end position="59"/>
    </location>
</feature>
<keyword evidence="3" id="KW-1185">Reference proteome</keyword>
<organism evidence="2 3">
    <name type="scientific">Hyphomicrobium denitrificans 1NES1</name>
    <dbReference type="NCBI Taxonomy" id="670307"/>
    <lineage>
        <taxon>Bacteria</taxon>
        <taxon>Pseudomonadati</taxon>
        <taxon>Pseudomonadota</taxon>
        <taxon>Alphaproteobacteria</taxon>
        <taxon>Hyphomicrobiales</taxon>
        <taxon>Hyphomicrobiaceae</taxon>
        <taxon>Hyphomicrobium</taxon>
    </lineage>
</organism>
<evidence type="ECO:0000313" key="2">
    <source>
        <dbReference type="EMBL" id="AGK58638.1"/>
    </source>
</evidence>
<dbReference type="Proteomes" id="UP000005952">
    <property type="component" value="Chromosome"/>
</dbReference>
<proteinExistence type="predicted"/>
<dbReference type="EMBL" id="CP005587">
    <property type="protein sequence ID" value="AGK58638.1"/>
    <property type="molecule type" value="Genomic_DNA"/>
</dbReference>
<reference evidence="2 3" key="1">
    <citation type="journal article" date="2013" name="Genome Announc.">
        <title>Genome sequences for three denitrifying bacterial strains isolated from a uranium- and nitrate-contaminated subsurface environment.</title>
        <authorList>
            <person name="Venkatramanan R."/>
            <person name="Prakash O."/>
            <person name="Woyke T."/>
            <person name="Chain P."/>
            <person name="Goodwin L.A."/>
            <person name="Watson D."/>
            <person name="Brooks S."/>
            <person name="Kostka J.E."/>
            <person name="Green S.J."/>
        </authorList>
    </citation>
    <scope>NUCLEOTIDE SEQUENCE [LARGE SCALE GENOMIC DNA]</scope>
    <source>
        <strain evidence="2 3">1NES1</strain>
    </source>
</reference>
<evidence type="ECO:0000256" key="1">
    <source>
        <dbReference type="SAM" id="MobiDB-lite"/>
    </source>
</evidence>
<accession>N0B6K3</accession>
<protein>
    <submittedName>
        <fullName evidence="2">Uncharacterized protein</fullName>
    </submittedName>
</protein>
<sequence>MLRSLKSAPGMFHSVSRSSFRRTFALLIACPLGTEGDATHCTTAHKGGAPPRVPGGRPQRGNRRLSGGAAERLSEAPRRPPPAPGRPGLLLCRMEGRGYDMIDGTEMSPVREFGKM</sequence>
<feature type="region of interest" description="Disordered" evidence="1">
    <location>
        <begin position="41"/>
        <end position="88"/>
    </location>
</feature>
<name>N0B6K3_9HYPH</name>